<protein>
    <submittedName>
        <fullName evidence="2">Uncharacterized protein</fullName>
    </submittedName>
</protein>
<dbReference type="AlphaFoldDB" id="A0A8X8IJG5"/>
<dbReference type="Proteomes" id="UP000198711">
    <property type="component" value="Unassembled WGS sequence"/>
</dbReference>
<gene>
    <name evidence="2" type="ORF">SAMN05444410_11624</name>
</gene>
<keyword evidence="1" id="KW-1133">Transmembrane helix</keyword>
<organism evidence="2 3">
    <name type="scientific">Hydrobacter penzbergensis</name>
    <dbReference type="NCBI Taxonomy" id="1235997"/>
    <lineage>
        <taxon>Bacteria</taxon>
        <taxon>Pseudomonadati</taxon>
        <taxon>Bacteroidota</taxon>
        <taxon>Chitinophagia</taxon>
        <taxon>Chitinophagales</taxon>
        <taxon>Chitinophagaceae</taxon>
        <taxon>Hydrobacter</taxon>
    </lineage>
</organism>
<keyword evidence="1" id="KW-0812">Transmembrane</keyword>
<accession>A0A8X8IJG5</accession>
<dbReference type="EMBL" id="FNNO01000016">
    <property type="protein sequence ID" value="SDX44252.1"/>
    <property type="molecule type" value="Genomic_DNA"/>
</dbReference>
<name>A0A8X8IJG5_9BACT</name>
<reference evidence="2 3" key="1">
    <citation type="submission" date="2016-10" db="EMBL/GenBank/DDBJ databases">
        <authorList>
            <person name="Varghese N."/>
            <person name="Submissions S."/>
        </authorList>
    </citation>
    <scope>NUCLEOTIDE SEQUENCE [LARGE SCALE GENOMIC DNA]</scope>
    <source>
        <strain evidence="2 3">DSM 25353</strain>
    </source>
</reference>
<comment type="caution">
    <text evidence="2">The sequence shown here is derived from an EMBL/GenBank/DDBJ whole genome shotgun (WGS) entry which is preliminary data.</text>
</comment>
<proteinExistence type="predicted"/>
<feature type="transmembrane region" description="Helical" evidence="1">
    <location>
        <begin position="35"/>
        <end position="56"/>
    </location>
</feature>
<evidence type="ECO:0000256" key="1">
    <source>
        <dbReference type="SAM" id="Phobius"/>
    </source>
</evidence>
<evidence type="ECO:0000313" key="2">
    <source>
        <dbReference type="EMBL" id="SDX44252.1"/>
    </source>
</evidence>
<keyword evidence="1" id="KW-0472">Membrane</keyword>
<sequence length="109" mass="12578">MNKKFWIKKILGCIVIALFIASLLGYVVMQLWNHVLVGIVTVPVIDFWQAIGLLVLSKILFGGIKGRWGGPGCGGNGGWKSELREKWHNMSPEEREKLKQEWRERCKRW</sequence>
<keyword evidence="3" id="KW-1185">Reference proteome</keyword>
<evidence type="ECO:0000313" key="3">
    <source>
        <dbReference type="Proteomes" id="UP000198711"/>
    </source>
</evidence>
<dbReference type="RefSeq" id="WP_092726092.1">
    <property type="nucleotide sequence ID" value="NZ_FNNO01000016.1"/>
</dbReference>